<reference evidence="9 10" key="1">
    <citation type="submission" date="2024-07" db="EMBL/GenBank/DDBJ databases">
        <authorList>
            <person name="Thanompreechachai J."/>
            <person name="Duangmal K."/>
        </authorList>
    </citation>
    <scope>NUCLEOTIDE SEQUENCE [LARGE SCALE GENOMIC DNA]</scope>
    <source>
        <strain evidence="9 10">KCTC 19886</strain>
    </source>
</reference>
<dbReference type="EMBL" id="JBFNQN010000001">
    <property type="protein sequence ID" value="MEW9263168.1"/>
    <property type="molecule type" value="Genomic_DNA"/>
</dbReference>
<dbReference type="Proteomes" id="UP001555826">
    <property type="component" value="Unassembled WGS sequence"/>
</dbReference>
<dbReference type="SUPFAM" id="SSF161098">
    <property type="entry name" value="MetI-like"/>
    <property type="match status" value="1"/>
</dbReference>
<comment type="caution">
    <text evidence="9">The sequence shown here is derived from an EMBL/GenBank/DDBJ whole genome shotgun (WGS) entry which is preliminary data.</text>
</comment>
<dbReference type="InterPro" id="IPR000515">
    <property type="entry name" value="MetI-like"/>
</dbReference>
<proteinExistence type="inferred from homology"/>
<feature type="domain" description="ABC transmembrane type-1" evidence="8">
    <location>
        <begin position="81"/>
        <end position="271"/>
    </location>
</feature>
<evidence type="ECO:0000256" key="6">
    <source>
        <dbReference type="ARBA" id="ARBA00023136"/>
    </source>
</evidence>
<evidence type="ECO:0000256" key="2">
    <source>
        <dbReference type="ARBA" id="ARBA00022448"/>
    </source>
</evidence>
<keyword evidence="2 7" id="KW-0813">Transport</keyword>
<dbReference type="PROSITE" id="PS50928">
    <property type="entry name" value="ABC_TM1"/>
    <property type="match status" value="1"/>
</dbReference>
<keyword evidence="5 7" id="KW-1133">Transmembrane helix</keyword>
<evidence type="ECO:0000256" key="1">
    <source>
        <dbReference type="ARBA" id="ARBA00004651"/>
    </source>
</evidence>
<evidence type="ECO:0000256" key="5">
    <source>
        <dbReference type="ARBA" id="ARBA00022989"/>
    </source>
</evidence>
<comment type="similarity">
    <text evidence="7">Belongs to the binding-protein-dependent transport system permease family.</text>
</comment>
<dbReference type="InterPro" id="IPR035906">
    <property type="entry name" value="MetI-like_sf"/>
</dbReference>
<feature type="transmembrane region" description="Helical" evidence="7">
    <location>
        <begin position="151"/>
        <end position="171"/>
    </location>
</feature>
<evidence type="ECO:0000313" key="9">
    <source>
        <dbReference type="EMBL" id="MEW9263168.1"/>
    </source>
</evidence>
<evidence type="ECO:0000256" key="7">
    <source>
        <dbReference type="RuleBase" id="RU363032"/>
    </source>
</evidence>
<evidence type="ECO:0000313" key="10">
    <source>
        <dbReference type="Proteomes" id="UP001555826"/>
    </source>
</evidence>
<sequence>MSATTVASTRRATSPAATLRRGGIRVVLAVVAFVALLPLLFLVSLSLRSVDDIANGGWLPSVFVWSNFSKAFSTVPLSTMLANSWVVAIGATVLTSLVAVPAAYVTARAGVRGERLQTVLLASYCAPPIVAVLPLYYLLKQADLTNTAVGLILVNGLANVPVAVWLLDGFVRRIPVEIEEAGWVDGLSTTGGLVRLVLPLLAPGLVAALLICLFLSYNEFLFAVSFSQSTDSQTLPVGLSLFQGDRTVQFGQQAAASLVGIVPMYVLAVVAQKWLVGGLSAGAVK</sequence>
<evidence type="ECO:0000256" key="4">
    <source>
        <dbReference type="ARBA" id="ARBA00022692"/>
    </source>
</evidence>
<feature type="transmembrane region" description="Helical" evidence="7">
    <location>
        <begin position="119"/>
        <end position="139"/>
    </location>
</feature>
<feature type="transmembrane region" description="Helical" evidence="7">
    <location>
        <begin position="85"/>
        <end position="107"/>
    </location>
</feature>
<dbReference type="PANTHER" id="PTHR32243">
    <property type="entry name" value="MALTOSE TRANSPORT SYSTEM PERMEASE-RELATED"/>
    <property type="match status" value="1"/>
</dbReference>
<keyword evidence="3" id="KW-1003">Cell membrane</keyword>
<feature type="transmembrane region" description="Helical" evidence="7">
    <location>
        <begin position="254"/>
        <end position="276"/>
    </location>
</feature>
<evidence type="ECO:0000256" key="3">
    <source>
        <dbReference type="ARBA" id="ARBA00022475"/>
    </source>
</evidence>
<dbReference type="Gene3D" id="1.10.3720.10">
    <property type="entry name" value="MetI-like"/>
    <property type="match status" value="1"/>
</dbReference>
<gene>
    <name evidence="9" type="ORF">AB1207_00245</name>
</gene>
<dbReference type="InterPro" id="IPR050901">
    <property type="entry name" value="BP-dep_ABC_trans_perm"/>
</dbReference>
<dbReference type="Pfam" id="PF00528">
    <property type="entry name" value="BPD_transp_1"/>
    <property type="match status" value="1"/>
</dbReference>
<feature type="transmembrane region" description="Helical" evidence="7">
    <location>
        <begin position="192"/>
        <end position="217"/>
    </location>
</feature>
<dbReference type="CDD" id="cd06261">
    <property type="entry name" value="TM_PBP2"/>
    <property type="match status" value="1"/>
</dbReference>
<accession>A0ABV3P155</accession>
<feature type="transmembrane region" description="Helical" evidence="7">
    <location>
        <begin position="26"/>
        <end position="47"/>
    </location>
</feature>
<organism evidence="9 10">
    <name type="scientific">Kineococcus endophyticus</name>
    <dbReference type="NCBI Taxonomy" id="1181883"/>
    <lineage>
        <taxon>Bacteria</taxon>
        <taxon>Bacillati</taxon>
        <taxon>Actinomycetota</taxon>
        <taxon>Actinomycetes</taxon>
        <taxon>Kineosporiales</taxon>
        <taxon>Kineosporiaceae</taxon>
        <taxon>Kineococcus</taxon>
    </lineage>
</organism>
<dbReference type="RefSeq" id="WP_367635771.1">
    <property type="nucleotide sequence ID" value="NZ_JBFNQN010000001.1"/>
</dbReference>
<evidence type="ECO:0000259" key="8">
    <source>
        <dbReference type="PROSITE" id="PS50928"/>
    </source>
</evidence>
<protein>
    <submittedName>
        <fullName evidence="9">Carbohydrate ABC transporter permease</fullName>
    </submittedName>
</protein>
<comment type="subcellular location">
    <subcellularLocation>
        <location evidence="1 7">Cell membrane</location>
        <topology evidence="1 7">Multi-pass membrane protein</topology>
    </subcellularLocation>
</comment>
<keyword evidence="6 7" id="KW-0472">Membrane</keyword>
<name>A0ABV3P155_9ACTN</name>
<keyword evidence="4 7" id="KW-0812">Transmembrane</keyword>
<keyword evidence="10" id="KW-1185">Reference proteome</keyword>
<dbReference type="PANTHER" id="PTHR32243:SF18">
    <property type="entry name" value="INNER MEMBRANE ABC TRANSPORTER PERMEASE PROTEIN YCJP"/>
    <property type="match status" value="1"/>
</dbReference>